<protein>
    <submittedName>
        <fullName evidence="2">Uncharacterized protein</fullName>
    </submittedName>
</protein>
<feature type="transmembrane region" description="Helical" evidence="1">
    <location>
        <begin position="7"/>
        <end position="32"/>
    </location>
</feature>
<reference evidence="2 3" key="1">
    <citation type="submission" date="2018-09" db="EMBL/GenBank/DDBJ databases">
        <authorList>
            <person name="Zhu H."/>
        </authorList>
    </citation>
    <scope>NUCLEOTIDE SEQUENCE [LARGE SCALE GENOMIC DNA]</scope>
    <source>
        <strain evidence="2 3">K2S05-167</strain>
    </source>
</reference>
<dbReference type="OrthoDB" id="65436at2"/>
<keyword evidence="1" id="KW-0472">Membrane</keyword>
<dbReference type="EMBL" id="QYUJ01000014">
    <property type="protein sequence ID" value="RJF71543.1"/>
    <property type="molecule type" value="Genomic_DNA"/>
</dbReference>
<comment type="caution">
    <text evidence="2">The sequence shown here is derived from an EMBL/GenBank/DDBJ whole genome shotgun (WGS) entry which is preliminary data.</text>
</comment>
<accession>A0A418V604</accession>
<dbReference type="AlphaFoldDB" id="A0A418V604"/>
<organism evidence="2 3">
    <name type="scientific">Deinococcus cavernae</name>
    <dbReference type="NCBI Taxonomy" id="2320857"/>
    <lineage>
        <taxon>Bacteria</taxon>
        <taxon>Thermotogati</taxon>
        <taxon>Deinococcota</taxon>
        <taxon>Deinococci</taxon>
        <taxon>Deinococcales</taxon>
        <taxon>Deinococcaceae</taxon>
        <taxon>Deinococcus</taxon>
    </lineage>
</organism>
<name>A0A418V604_9DEIO</name>
<dbReference type="Proteomes" id="UP000286287">
    <property type="component" value="Unassembled WGS sequence"/>
</dbReference>
<gene>
    <name evidence="2" type="ORF">D3875_08135</name>
</gene>
<keyword evidence="3" id="KW-1185">Reference proteome</keyword>
<keyword evidence="1" id="KW-1133">Transmembrane helix</keyword>
<evidence type="ECO:0000313" key="2">
    <source>
        <dbReference type="EMBL" id="RJF71543.1"/>
    </source>
</evidence>
<evidence type="ECO:0000256" key="1">
    <source>
        <dbReference type="SAM" id="Phobius"/>
    </source>
</evidence>
<sequence length="208" mass="22236">MRRRGPGCGCFGCGGTFLVTVLLLGALAWFFVIKPARAFLANWQTPPVQSQTQSPPPASGNVNAPVTRAEVELLVRVRRDVRRALGDNFTAAQQLLNDMNSGQNPNIMQILGVLNETGQSVGKARAAQLAGLTREGMSQARYAVVRNTVNRALGLPAFDLGKIATDLQQGQLPDLNRDVQLATPQDKALVKGFETELRATAAAGLLGM</sequence>
<keyword evidence="1" id="KW-0812">Transmembrane</keyword>
<evidence type="ECO:0000313" key="3">
    <source>
        <dbReference type="Proteomes" id="UP000286287"/>
    </source>
</evidence>
<proteinExistence type="predicted"/>